<dbReference type="Proteomes" id="UP001281761">
    <property type="component" value="Unassembled WGS sequence"/>
</dbReference>
<feature type="region of interest" description="Disordered" evidence="1">
    <location>
        <begin position="185"/>
        <end position="231"/>
    </location>
</feature>
<dbReference type="SUPFAM" id="SSF54277">
    <property type="entry name" value="CAD &amp; PB1 domains"/>
    <property type="match status" value="1"/>
</dbReference>
<organism evidence="3 4">
    <name type="scientific">Blattamonas nauphoetae</name>
    <dbReference type="NCBI Taxonomy" id="2049346"/>
    <lineage>
        <taxon>Eukaryota</taxon>
        <taxon>Metamonada</taxon>
        <taxon>Preaxostyla</taxon>
        <taxon>Oxymonadida</taxon>
        <taxon>Blattamonas</taxon>
    </lineage>
</organism>
<dbReference type="InterPro" id="IPR000270">
    <property type="entry name" value="PB1_dom"/>
</dbReference>
<comment type="caution">
    <text evidence="3">The sequence shown here is derived from an EMBL/GenBank/DDBJ whole genome shotgun (WGS) entry which is preliminary data.</text>
</comment>
<accession>A0ABQ9WZE6</accession>
<feature type="region of interest" description="Disordered" evidence="1">
    <location>
        <begin position="249"/>
        <end position="274"/>
    </location>
</feature>
<evidence type="ECO:0000313" key="4">
    <source>
        <dbReference type="Proteomes" id="UP001281761"/>
    </source>
</evidence>
<dbReference type="PROSITE" id="PS51745">
    <property type="entry name" value="PB1"/>
    <property type="match status" value="1"/>
</dbReference>
<evidence type="ECO:0000313" key="3">
    <source>
        <dbReference type="EMBL" id="KAK2944888.1"/>
    </source>
</evidence>
<dbReference type="Gene3D" id="3.10.20.90">
    <property type="entry name" value="Phosphatidylinositol 3-kinase Catalytic Subunit, Chain A, domain 1"/>
    <property type="match status" value="1"/>
</dbReference>
<evidence type="ECO:0000259" key="2">
    <source>
        <dbReference type="PROSITE" id="PS51745"/>
    </source>
</evidence>
<dbReference type="EMBL" id="JARBJD010000280">
    <property type="protein sequence ID" value="KAK2944888.1"/>
    <property type="molecule type" value="Genomic_DNA"/>
</dbReference>
<gene>
    <name evidence="3" type="ORF">BLNAU_20178</name>
</gene>
<dbReference type="InterPro" id="IPR053793">
    <property type="entry name" value="PB1-like"/>
</dbReference>
<feature type="compositionally biased region" description="Polar residues" evidence="1">
    <location>
        <begin position="197"/>
        <end position="207"/>
    </location>
</feature>
<protein>
    <recommendedName>
        <fullName evidence="2">PB1 domain-containing protein</fullName>
    </recommendedName>
</protein>
<feature type="domain" description="PB1" evidence="2">
    <location>
        <begin position="5"/>
        <end position="88"/>
    </location>
</feature>
<keyword evidence="4" id="KW-1185">Reference proteome</keyword>
<dbReference type="Pfam" id="PF00564">
    <property type="entry name" value="PB1"/>
    <property type="match status" value="1"/>
</dbReference>
<dbReference type="SMART" id="SM00666">
    <property type="entry name" value="PB1"/>
    <property type="match status" value="1"/>
</dbReference>
<reference evidence="3 4" key="1">
    <citation type="journal article" date="2022" name="bioRxiv">
        <title>Genomics of Preaxostyla Flagellates Illuminates Evolutionary Transitions and the Path Towards Mitochondrial Loss.</title>
        <authorList>
            <person name="Novak L.V.F."/>
            <person name="Treitli S.C."/>
            <person name="Pyrih J."/>
            <person name="Halakuc P."/>
            <person name="Pipaliya S.V."/>
            <person name="Vacek V."/>
            <person name="Brzon O."/>
            <person name="Soukal P."/>
            <person name="Eme L."/>
            <person name="Dacks J.B."/>
            <person name="Karnkowska A."/>
            <person name="Elias M."/>
            <person name="Hampl V."/>
        </authorList>
    </citation>
    <scope>NUCLEOTIDE SEQUENCE [LARGE SCALE GENOMIC DNA]</scope>
    <source>
        <strain evidence="3">NAU3</strain>
        <tissue evidence="3">Gut</tissue>
    </source>
</reference>
<dbReference type="CDD" id="cd05992">
    <property type="entry name" value="PB1"/>
    <property type="match status" value="1"/>
</dbReference>
<proteinExistence type="predicted"/>
<sequence length="274" mass="30759">MSSYVQTLKISYTVTNDTRRMEMNQVPSMEALLGQIHTLFNIHPASPLSVTYTDNEGDTITVANDADVHTAFETAQLGSTIKLSVSPKYQKGPHHAMFCCRRRRFGRHFCADPEHPFEFTQRQFPFGMPFPLRIAARFDKEAVRTQLESTFGAIKEFLTLVIVAMGLHLWFPFKYILNKTKPHEDQTSAAQKEGAQGDTSTPLQTDQAAPCLSQYPPVPQPPLATPGGMENWGPFQQFGANFMQFFQAMTKQAPSQTPPPVQVPDPQLLHSKDE</sequence>
<name>A0ABQ9WZE6_9EUKA</name>
<evidence type="ECO:0000256" key="1">
    <source>
        <dbReference type="SAM" id="MobiDB-lite"/>
    </source>
</evidence>